<sequence length="287" mass="30919">MLQAFRILFLPQDWLETVYGISGVKNVCGMELRYEKFTKVANDISKNLTATVKKGKDAVYTLADGSANVNSAAAQMAQIVEESVKSTVTVMDKVNAATEEVHRNNELAGQLEQGFDNVKDAVNKGNAAVEEAKSTIMSVENTVGAAHKTTGALLTEMKHITDILGEINSIASQTNLLSLNASIEAARAGEHGKGFAVVVDEIRALSEESAKSAGNIQDILKWLTDMTKQVDEEITTGTNAAAESVTTINGLLGYFENINHATNDASSIVSEEYDIIENIKESFEINK</sequence>
<name>A0ABV1H333_9FIRM</name>
<organism evidence="5 6">
    <name type="scientific">Lachnospira intestinalis</name>
    <dbReference type="NCBI Taxonomy" id="3133158"/>
    <lineage>
        <taxon>Bacteria</taxon>
        <taxon>Bacillati</taxon>
        <taxon>Bacillota</taxon>
        <taxon>Clostridia</taxon>
        <taxon>Lachnospirales</taxon>
        <taxon>Lachnospiraceae</taxon>
        <taxon>Lachnospira</taxon>
    </lineage>
</organism>
<feature type="domain" description="Methyl-accepting transducer" evidence="4">
    <location>
        <begin position="58"/>
        <end position="287"/>
    </location>
</feature>
<comment type="caution">
    <text evidence="5">The sequence shown here is derived from an EMBL/GenBank/DDBJ whole genome shotgun (WGS) entry which is preliminary data.</text>
</comment>
<evidence type="ECO:0000313" key="5">
    <source>
        <dbReference type="EMBL" id="MEQ2553597.1"/>
    </source>
</evidence>
<dbReference type="PROSITE" id="PS50111">
    <property type="entry name" value="CHEMOTAXIS_TRANSDUC_2"/>
    <property type="match status" value="1"/>
</dbReference>
<evidence type="ECO:0000256" key="3">
    <source>
        <dbReference type="PROSITE-ProRule" id="PRU00284"/>
    </source>
</evidence>
<evidence type="ECO:0000313" key="6">
    <source>
        <dbReference type="Proteomes" id="UP001546774"/>
    </source>
</evidence>
<dbReference type="InterPro" id="IPR004089">
    <property type="entry name" value="MCPsignal_dom"/>
</dbReference>
<evidence type="ECO:0000259" key="4">
    <source>
        <dbReference type="PROSITE" id="PS50111"/>
    </source>
</evidence>
<evidence type="ECO:0000256" key="2">
    <source>
        <dbReference type="ARBA" id="ARBA00029447"/>
    </source>
</evidence>
<dbReference type="SUPFAM" id="SSF58104">
    <property type="entry name" value="Methyl-accepting chemotaxis protein (MCP) signaling domain"/>
    <property type="match status" value="1"/>
</dbReference>
<protein>
    <submittedName>
        <fullName evidence="5">Methyl-accepting chemotaxis protein</fullName>
    </submittedName>
</protein>
<dbReference type="InterPro" id="IPR004090">
    <property type="entry name" value="Chemotax_Me-accpt_rcpt"/>
</dbReference>
<dbReference type="PANTHER" id="PTHR32089:SF112">
    <property type="entry name" value="LYSOZYME-LIKE PROTEIN-RELATED"/>
    <property type="match status" value="1"/>
</dbReference>
<keyword evidence="6" id="KW-1185">Reference proteome</keyword>
<proteinExistence type="inferred from homology"/>
<evidence type="ECO:0000256" key="1">
    <source>
        <dbReference type="ARBA" id="ARBA00023224"/>
    </source>
</evidence>
<dbReference type="PANTHER" id="PTHR32089">
    <property type="entry name" value="METHYL-ACCEPTING CHEMOTAXIS PROTEIN MCPB"/>
    <property type="match status" value="1"/>
</dbReference>
<comment type="similarity">
    <text evidence="2">Belongs to the methyl-accepting chemotaxis (MCP) protein family.</text>
</comment>
<dbReference type="EMBL" id="JBBMFS010000001">
    <property type="protein sequence ID" value="MEQ2553597.1"/>
    <property type="molecule type" value="Genomic_DNA"/>
</dbReference>
<dbReference type="SMART" id="SM00283">
    <property type="entry name" value="MA"/>
    <property type="match status" value="1"/>
</dbReference>
<keyword evidence="1 3" id="KW-0807">Transducer</keyword>
<reference evidence="5" key="1">
    <citation type="submission" date="2024-03" db="EMBL/GenBank/DDBJ databases">
        <title>Human intestinal bacterial collection.</title>
        <authorList>
            <person name="Pauvert C."/>
            <person name="Hitch T.C.A."/>
            <person name="Clavel T."/>
        </authorList>
    </citation>
    <scope>NUCLEOTIDE SEQUENCE [LARGE SCALE GENOMIC DNA]</scope>
    <source>
        <strain evidence="5">CLA-AA-H89B</strain>
    </source>
</reference>
<accession>A0ABV1H333</accession>
<dbReference type="PRINTS" id="PR00260">
    <property type="entry name" value="CHEMTRNSDUCR"/>
</dbReference>
<dbReference type="Gene3D" id="1.10.287.950">
    <property type="entry name" value="Methyl-accepting chemotaxis protein"/>
    <property type="match status" value="1"/>
</dbReference>
<gene>
    <name evidence="5" type="ORF">WMO37_01015</name>
</gene>
<dbReference type="Pfam" id="PF00015">
    <property type="entry name" value="MCPsignal"/>
    <property type="match status" value="1"/>
</dbReference>
<dbReference type="Proteomes" id="UP001546774">
    <property type="component" value="Unassembled WGS sequence"/>
</dbReference>